<dbReference type="AlphaFoldDB" id="A0A5D2IUT1"/>
<accession>A0A5D2IUT1</accession>
<dbReference type="EMBL" id="CM017633">
    <property type="protein sequence ID" value="TYH45829.1"/>
    <property type="molecule type" value="Genomic_DNA"/>
</dbReference>
<dbReference type="Proteomes" id="UP000322667">
    <property type="component" value="Chromosome D11"/>
</dbReference>
<evidence type="ECO:0000313" key="1">
    <source>
        <dbReference type="EMBL" id="TYH45829.1"/>
    </source>
</evidence>
<sequence length="149" mass="16552">MFQIATLEPMITGLQEALPKSIGLLPFDRGVTGCMRLVKVQLSWGRKSELEVEVLRGINETGSVLYWMGLLDIVLRELDTTHFMQTAPWLGLLPGADGQIFQKMVERVLLSTSSNLLQLHLCQTLGAQIQPLWQKLRVLVSSLCCGSSV</sequence>
<organism evidence="1 2">
    <name type="scientific">Gossypium tomentosum</name>
    <name type="common">Hawaiian cotton</name>
    <name type="synonym">Gossypium sandvicense</name>
    <dbReference type="NCBI Taxonomy" id="34277"/>
    <lineage>
        <taxon>Eukaryota</taxon>
        <taxon>Viridiplantae</taxon>
        <taxon>Streptophyta</taxon>
        <taxon>Embryophyta</taxon>
        <taxon>Tracheophyta</taxon>
        <taxon>Spermatophyta</taxon>
        <taxon>Magnoliopsida</taxon>
        <taxon>eudicotyledons</taxon>
        <taxon>Gunneridae</taxon>
        <taxon>Pentapetalae</taxon>
        <taxon>rosids</taxon>
        <taxon>malvids</taxon>
        <taxon>Malvales</taxon>
        <taxon>Malvaceae</taxon>
        <taxon>Malvoideae</taxon>
        <taxon>Gossypium</taxon>
    </lineage>
</organism>
<dbReference type="GO" id="GO:0031267">
    <property type="term" value="F:small GTPase binding"/>
    <property type="evidence" value="ECO:0007669"/>
    <property type="project" value="InterPro"/>
</dbReference>
<evidence type="ECO:0000313" key="2">
    <source>
        <dbReference type="Proteomes" id="UP000322667"/>
    </source>
</evidence>
<protein>
    <submittedName>
        <fullName evidence="1">Uncharacterized protein</fullName>
    </submittedName>
</protein>
<reference evidence="1 2" key="1">
    <citation type="submission" date="2019-07" db="EMBL/GenBank/DDBJ databases">
        <title>WGS assembly of Gossypium tomentosum.</title>
        <authorList>
            <person name="Chen Z.J."/>
            <person name="Sreedasyam A."/>
            <person name="Ando A."/>
            <person name="Song Q."/>
            <person name="De L."/>
            <person name="Hulse-Kemp A."/>
            <person name="Ding M."/>
            <person name="Ye W."/>
            <person name="Kirkbride R."/>
            <person name="Jenkins J."/>
            <person name="Plott C."/>
            <person name="Lovell J."/>
            <person name="Lin Y.-M."/>
            <person name="Vaughn R."/>
            <person name="Liu B."/>
            <person name="Li W."/>
            <person name="Simpson S."/>
            <person name="Scheffler B."/>
            <person name="Saski C."/>
            <person name="Grover C."/>
            <person name="Hu G."/>
            <person name="Conover J."/>
            <person name="Carlson J."/>
            <person name="Shu S."/>
            <person name="Boston L."/>
            <person name="Williams M."/>
            <person name="Peterson D."/>
            <person name="Mcgee K."/>
            <person name="Jones D."/>
            <person name="Wendel J."/>
            <person name="Stelly D."/>
            <person name="Grimwood J."/>
            <person name="Schmutz J."/>
        </authorList>
    </citation>
    <scope>NUCLEOTIDE SEQUENCE [LARGE SCALE GENOMIC DNA]</scope>
    <source>
        <strain evidence="1">7179.01</strain>
    </source>
</reference>
<dbReference type="InterPro" id="IPR008081">
    <property type="entry name" value="Cytoplasmic_FMR1-int"/>
</dbReference>
<name>A0A5D2IUT1_GOSTO</name>
<keyword evidence="2" id="KW-1185">Reference proteome</keyword>
<gene>
    <name evidence="1" type="ORF">ES332_D11G293400v1</name>
</gene>
<dbReference type="PANTHER" id="PTHR12195">
    <property type="entry name" value="CYTOPLASMIC FMR1-INTERACTING PROTEIN-RELATED"/>
    <property type="match status" value="1"/>
</dbReference>
<dbReference type="Pfam" id="PF05994">
    <property type="entry name" value="FragX_IP"/>
    <property type="match status" value="1"/>
</dbReference>
<proteinExistence type="predicted"/>
<dbReference type="GO" id="GO:0030833">
    <property type="term" value="P:regulation of actin filament polymerization"/>
    <property type="evidence" value="ECO:0007669"/>
    <property type="project" value="InterPro"/>
</dbReference>